<sequence>MVFILRQGVHIILKSTLSIVLLVSLFHNSTVSAQSKSDWVLKKEGDGVNIYRRYLDSLKVYEYKGEFEVKSSLERILKFLKDDESNLSCLNRALKFRAFEIDETQQSWKTYTLIDIPWPFNDKELVTKNNLYFTPSLALISMTSVDKIEGNENRITGVKGEWRIEKSTGSDWTISYQVYTSQKGVLPEWFLSPFIVSQYHEFLKCISSLM</sequence>
<dbReference type="SUPFAM" id="SSF55961">
    <property type="entry name" value="Bet v1-like"/>
    <property type="match status" value="1"/>
</dbReference>
<comment type="caution">
    <text evidence="1">The sequence shown here is derived from an EMBL/GenBank/DDBJ whole genome shotgun (WGS) entry which is preliminary data.</text>
</comment>
<evidence type="ECO:0008006" key="3">
    <source>
        <dbReference type="Google" id="ProtNLM"/>
    </source>
</evidence>
<evidence type="ECO:0000313" key="1">
    <source>
        <dbReference type="EMBL" id="PWJ40033.1"/>
    </source>
</evidence>
<dbReference type="EMBL" id="QGDO01000005">
    <property type="protein sequence ID" value="PWJ40033.1"/>
    <property type="molecule type" value="Genomic_DNA"/>
</dbReference>
<dbReference type="Gene3D" id="3.30.530.20">
    <property type="match status" value="1"/>
</dbReference>
<keyword evidence="2" id="KW-1185">Reference proteome</keyword>
<evidence type="ECO:0000313" key="2">
    <source>
        <dbReference type="Proteomes" id="UP000245535"/>
    </source>
</evidence>
<organism evidence="1 2">
    <name type="scientific">Sediminitomix flava</name>
    <dbReference type="NCBI Taxonomy" id="379075"/>
    <lineage>
        <taxon>Bacteria</taxon>
        <taxon>Pseudomonadati</taxon>
        <taxon>Bacteroidota</taxon>
        <taxon>Cytophagia</taxon>
        <taxon>Cytophagales</taxon>
        <taxon>Flammeovirgaceae</taxon>
        <taxon>Sediminitomix</taxon>
    </lineage>
</organism>
<dbReference type="OrthoDB" id="5734556at2"/>
<dbReference type="Proteomes" id="UP000245535">
    <property type="component" value="Unassembled WGS sequence"/>
</dbReference>
<gene>
    <name evidence="1" type="ORF">BC781_10596</name>
</gene>
<reference evidence="1 2" key="1">
    <citation type="submission" date="2018-03" db="EMBL/GenBank/DDBJ databases">
        <title>Genomic Encyclopedia of Archaeal and Bacterial Type Strains, Phase II (KMG-II): from individual species to whole genera.</title>
        <authorList>
            <person name="Goeker M."/>
        </authorList>
    </citation>
    <scope>NUCLEOTIDE SEQUENCE [LARGE SCALE GENOMIC DNA]</scope>
    <source>
        <strain evidence="1 2">DSM 28229</strain>
    </source>
</reference>
<protein>
    <recommendedName>
        <fullName evidence="3">START domain-containing protein</fullName>
    </recommendedName>
</protein>
<name>A0A315Z6N8_SEDFL</name>
<dbReference type="InterPro" id="IPR023393">
    <property type="entry name" value="START-like_dom_sf"/>
</dbReference>
<dbReference type="AlphaFoldDB" id="A0A315Z6N8"/>
<proteinExistence type="predicted"/>
<accession>A0A315Z6N8</accession>